<organism evidence="1">
    <name type="scientific">Homalodisca liturata</name>
    <dbReference type="NCBI Taxonomy" id="320908"/>
    <lineage>
        <taxon>Eukaryota</taxon>
        <taxon>Metazoa</taxon>
        <taxon>Ecdysozoa</taxon>
        <taxon>Arthropoda</taxon>
        <taxon>Hexapoda</taxon>
        <taxon>Insecta</taxon>
        <taxon>Pterygota</taxon>
        <taxon>Neoptera</taxon>
        <taxon>Paraneoptera</taxon>
        <taxon>Hemiptera</taxon>
        <taxon>Auchenorrhyncha</taxon>
        <taxon>Membracoidea</taxon>
        <taxon>Cicadellidae</taxon>
        <taxon>Cicadellinae</taxon>
        <taxon>Proconiini</taxon>
        <taxon>Homalodisca</taxon>
    </lineage>
</organism>
<dbReference type="SUPFAM" id="SSF52047">
    <property type="entry name" value="RNI-like"/>
    <property type="match status" value="1"/>
</dbReference>
<reference evidence="1" key="1">
    <citation type="submission" date="2015-11" db="EMBL/GenBank/DDBJ databases">
        <title>De novo transcriptome assembly of four potential Pierce s Disease insect vectors from Arizona vineyards.</title>
        <authorList>
            <person name="Tassone E.E."/>
        </authorList>
    </citation>
    <scope>NUCLEOTIDE SEQUENCE</scope>
</reference>
<sequence>EKLYFRGDVQSSEFVEALVPHLSSVEELEIHVERLSPAAGKALKKCRGLKKLAFGGYFQSSELVKALMPFPYLEELSIPVENLCDEAARAFEGCGKLEKLCLDGHAHLQTS</sequence>
<gene>
    <name evidence="1" type="ORF">g.58675</name>
</gene>
<evidence type="ECO:0000313" key="1">
    <source>
        <dbReference type="EMBL" id="JAS84273.1"/>
    </source>
</evidence>
<dbReference type="AlphaFoldDB" id="A0A1B6IBK0"/>
<accession>A0A1B6IBK0</accession>
<name>A0A1B6IBK0_9HEMI</name>
<proteinExistence type="predicted"/>
<dbReference type="InterPro" id="IPR032675">
    <property type="entry name" value="LRR_dom_sf"/>
</dbReference>
<dbReference type="EMBL" id="GECU01023433">
    <property type="protein sequence ID" value="JAS84273.1"/>
    <property type="molecule type" value="Transcribed_RNA"/>
</dbReference>
<dbReference type="Gene3D" id="3.80.10.10">
    <property type="entry name" value="Ribonuclease Inhibitor"/>
    <property type="match status" value="1"/>
</dbReference>
<feature type="non-terminal residue" evidence="1">
    <location>
        <position position="1"/>
    </location>
</feature>
<feature type="non-terminal residue" evidence="1">
    <location>
        <position position="111"/>
    </location>
</feature>
<protein>
    <submittedName>
        <fullName evidence="1">Uncharacterized protein</fullName>
    </submittedName>
</protein>